<dbReference type="Proteomes" id="UP000297595">
    <property type="component" value="Unassembled WGS sequence"/>
</dbReference>
<dbReference type="InterPro" id="IPR036217">
    <property type="entry name" value="MethylDNA_cys_MeTrfase_DNAb"/>
</dbReference>
<dbReference type="NCBIfam" id="TIGR00589">
    <property type="entry name" value="ogt"/>
    <property type="match status" value="1"/>
</dbReference>
<comment type="similarity">
    <text evidence="2">Belongs to the MGMT family.</text>
</comment>
<organism evidence="13 14">
    <name type="scientific">Orbilia oligospora</name>
    <name type="common">Nematode-trapping fungus</name>
    <name type="synonym">Arthrobotrys oligospora</name>
    <dbReference type="NCBI Taxonomy" id="2813651"/>
    <lineage>
        <taxon>Eukaryota</taxon>
        <taxon>Fungi</taxon>
        <taxon>Dikarya</taxon>
        <taxon>Ascomycota</taxon>
        <taxon>Pezizomycotina</taxon>
        <taxon>Orbiliomycetes</taxon>
        <taxon>Orbiliales</taxon>
        <taxon>Orbiliaceae</taxon>
        <taxon>Orbilia</taxon>
    </lineage>
</organism>
<evidence type="ECO:0000256" key="6">
    <source>
        <dbReference type="ARBA" id="ARBA00022679"/>
    </source>
</evidence>
<evidence type="ECO:0000256" key="3">
    <source>
        <dbReference type="ARBA" id="ARBA00011918"/>
    </source>
</evidence>
<comment type="catalytic activity">
    <reaction evidence="1">
        <text>a 4-O-methyl-thymidine in DNA + L-cysteinyl-[protein] = a thymidine in DNA + S-methyl-L-cysteinyl-[protein]</text>
        <dbReference type="Rhea" id="RHEA:53428"/>
        <dbReference type="Rhea" id="RHEA-COMP:10131"/>
        <dbReference type="Rhea" id="RHEA-COMP:10132"/>
        <dbReference type="Rhea" id="RHEA-COMP:13555"/>
        <dbReference type="Rhea" id="RHEA-COMP:13556"/>
        <dbReference type="ChEBI" id="CHEBI:29950"/>
        <dbReference type="ChEBI" id="CHEBI:82612"/>
        <dbReference type="ChEBI" id="CHEBI:137386"/>
        <dbReference type="ChEBI" id="CHEBI:137387"/>
        <dbReference type="EC" id="2.1.1.63"/>
    </reaction>
</comment>
<proteinExistence type="inferred from homology"/>
<protein>
    <recommendedName>
        <fullName evidence="4">Methylated-DNA--protein-cysteine methyltransferase</fullName>
        <ecNumber evidence="3">2.1.1.63</ecNumber>
    </recommendedName>
    <alternativeName>
        <fullName evidence="9">6-O-methylguanine-DNA methyltransferase</fullName>
    </alternativeName>
    <alternativeName>
        <fullName evidence="10">O-6-methylguanine-DNA-alkyltransferase</fullName>
    </alternativeName>
</protein>
<dbReference type="SUPFAM" id="SSF46767">
    <property type="entry name" value="Methylated DNA-protein cysteine methyltransferase, C-terminal domain"/>
    <property type="match status" value="1"/>
</dbReference>
<evidence type="ECO:0000256" key="5">
    <source>
        <dbReference type="ARBA" id="ARBA00022603"/>
    </source>
</evidence>
<dbReference type="InterPro" id="IPR014048">
    <property type="entry name" value="MethylDNA_cys_MeTrfase_DNA-bd"/>
</dbReference>
<keyword evidence="7" id="KW-0227">DNA damage</keyword>
<comment type="catalytic activity">
    <reaction evidence="11">
        <text>a 6-O-methyl-2'-deoxyguanosine in DNA + L-cysteinyl-[protein] = S-methyl-L-cysteinyl-[protein] + a 2'-deoxyguanosine in DNA</text>
        <dbReference type="Rhea" id="RHEA:24000"/>
        <dbReference type="Rhea" id="RHEA-COMP:10131"/>
        <dbReference type="Rhea" id="RHEA-COMP:10132"/>
        <dbReference type="Rhea" id="RHEA-COMP:11367"/>
        <dbReference type="Rhea" id="RHEA-COMP:11368"/>
        <dbReference type="ChEBI" id="CHEBI:29950"/>
        <dbReference type="ChEBI" id="CHEBI:82612"/>
        <dbReference type="ChEBI" id="CHEBI:85445"/>
        <dbReference type="ChEBI" id="CHEBI:85448"/>
        <dbReference type="EC" id="2.1.1.63"/>
    </reaction>
</comment>
<keyword evidence="5" id="KW-0489">Methyltransferase</keyword>
<evidence type="ECO:0000256" key="10">
    <source>
        <dbReference type="ARBA" id="ARBA00031621"/>
    </source>
</evidence>
<evidence type="ECO:0000256" key="7">
    <source>
        <dbReference type="ARBA" id="ARBA00022763"/>
    </source>
</evidence>
<dbReference type="AlphaFoldDB" id="A0A7C8P8S3"/>
<dbReference type="GO" id="GO:0032259">
    <property type="term" value="P:methylation"/>
    <property type="evidence" value="ECO:0007669"/>
    <property type="project" value="UniProtKB-KW"/>
</dbReference>
<feature type="compositionally biased region" description="Low complexity" evidence="12">
    <location>
        <begin position="94"/>
        <end position="103"/>
    </location>
</feature>
<reference evidence="13 14" key="1">
    <citation type="submission" date="2019-03" db="EMBL/GenBank/DDBJ databases">
        <title>Nematode-trapping fungi genome.</title>
        <authorList>
            <person name="Vidal-Diez De Ulzurrun G."/>
        </authorList>
    </citation>
    <scope>NUCLEOTIDE SEQUENCE [LARGE SCALE GENOMIC DNA]</scope>
    <source>
        <strain evidence="13 14">TWF154</strain>
    </source>
</reference>
<evidence type="ECO:0000256" key="2">
    <source>
        <dbReference type="ARBA" id="ARBA00008711"/>
    </source>
</evidence>
<evidence type="ECO:0000256" key="1">
    <source>
        <dbReference type="ARBA" id="ARBA00001286"/>
    </source>
</evidence>
<keyword evidence="6" id="KW-0808">Transferase</keyword>
<evidence type="ECO:0000313" key="13">
    <source>
        <dbReference type="EMBL" id="TGJ67938.1"/>
    </source>
</evidence>
<feature type="region of interest" description="Disordered" evidence="12">
    <location>
        <begin position="94"/>
        <end position="122"/>
    </location>
</feature>
<evidence type="ECO:0000313" key="14">
    <source>
        <dbReference type="Proteomes" id="UP000297595"/>
    </source>
</evidence>
<accession>A0A7C8P8S3</accession>
<dbReference type="OrthoDB" id="1907495at2759"/>
<dbReference type="EMBL" id="SOZJ01000004">
    <property type="protein sequence ID" value="TGJ67938.1"/>
    <property type="molecule type" value="Genomic_DNA"/>
</dbReference>
<dbReference type="CDD" id="cd06445">
    <property type="entry name" value="ATase"/>
    <property type="match status" value="1"/>
</dbReference>
<evidence type="ECO:0000256" key="8">
    <source>
        <dbReference type="ARBA" id="ARBA00023204"/>
    </source>
</evidence>
<evidence type="ECO:0000256" key="11">
    <source>
        <dbReference type="ARBA" id="ARBA00049348"/>
    </source>
</evidence>
<keyword evidence="8" id="KW-0234">DNA repair</keyword>
<evidence type="ECO:0000256" key="9">
    <source>
        <dbReference type="ARBA" id="ARBA00030795"/>
    </source>
</evidence>
<dbReference type="InterPro" id="IPR001497">
    <property type="entry name" value="MethylDNA_cys_MeTrfase_AS"/>
</dbReference>
<dbReference type="PANTHER" id="PTHR10815">
    <property type="entry name" value="METHYLATED-DNA--PROTEIN-CYSTEINE METHYLTRANSFERASE"/>
    <property type="match status" value="1"/>
</dbReference>
<evidence type="ECO:0000256" key="4">
    <source>
        <dbReference type="ARBA" id="ARBA00015377"/>
    </source>
</evidence>
<name>A0A7C8P8S3_ORBOL</name>
<dbReference type="GO" id="GO:0003908">
    <property type="term" value="F:methylated-DNA-[protein]-cysteine S-methyltransferase activity"/>
    <property type="evidence" value="ECO:0007669"/>
    <property type="project" value="UniProtKB-EC"/>
</dbReference>
<dbReference type="Gene3D" id="1.10.10.10">
    <property type="entry name" value="Winged helix-like DNA-binding domain superfamily/Winged helix DNA-binding domain"/>
    <property type="match status" value="1"/>
</dbReference>
<dbReference type="EC" id="2.1.1.63" evidence="3"/>
<dbReference type="InterPro" id="IPR036388">
    <property type="entry name" value="WH-like_DNA-bd_sf"/>
</dbReference>
<evidence type="ECO:0000256" key="12">
    <source>
        <dbReference type="SAM" id="MobiDB-lite"/>
    </source>
</evidence>
<sequence>MIITSLYYSRVFIPLKGTMPAVRTLASLPSRTRKPLATACGMDVSIATAGPAGQKKGSRAVQWAPITLPSRSKSLKSMADNKLRTSTFASTSKTTTMKAVKTSSQEDEGKDLNIGPAHPDNPFVIPGDTDITDYQKKVYALLLQIPPGKISTYAHLSAALSSSPRAVGNALRRNPYAPDVPCHRVIATTGYIGGFKGDWNDAPSGINIELKMELLKDEGVMFDKNGFIEEKGKIWKDFDV</sequence>
<dbReference type="PROSITE" id="PS00374">
    <property type="entry name" value="MGMT"/>
    <property type="match status" value="1"/>
</dbReference>
<gene>
    <name evidence="13" type="ORF">EYR41_007030</name>
</gene>
<dbReference type="PANTHER" id="PTHR10815:SF13">
    <property type="entry name" value="METHYLATED-DNA--PROTEIN-CYSTEINE METHYLTRANSFERASE"/>
    <property type="match status" value="1"/>
</dbReference>
<comment type="caution">
    <text evidence="13">The sequence shown here is derived from an EMBL/GenBank/DDBJ whole genome shotgun (WGS) entry which is preliminary data.</text>
</comment>
<dbReference type="GO" id="GO:0006281">
    <property type="term" value="P:DNA repair"/>
    <property type="evidence" value="ECO:0007669"/>
    <property type="project" value="UniProtKB-KW"/>
</dbReference>
<dbReference type="Pfam" id="PF01035">
    <property type="entry name" value="DNA_binding_1"/>
    <property type="match status" value="1"/>
</dbReference>